<dbReference type="Proteomes" id="UP000243739">
    <property type="component" value="Unassembled WGS sequence"/>
</dbReference>
<dbReference type="SUPFAM" id="SSF111369">
    <property type="entry name" value="HlyD-like secretion proteins"/>
    <property type="match status" value="2"/>
</dbReference>
<dbReference type="Pfam" id="PF25881">
    <property type="entry name" value="HH_YBHG"/>
    <property type="match status" value="1"/>
</dbReference>
<dbReference type="Gene3D" id="2.40.30.170">
    <property type="match status" value="1"/>
</dbReference>
<evidence type="ECO:0000256" key="1">
    <source>
        <dbReference type="ARBA" id="ARBA00009477"/>
    </source>
</evidence>
<dbReference type="SUPFAM" id="SSF56954">
    <property type="entry name" value="Outer membrane efflux proteins (OEP)"/>
    <property type="match status" value="1"/>
</dbReference>
<dbReference type="PROSITE" id="PS51257">
    <property type="entry name" value="PROKAR_LIPOPROTEIN"/>
    <property type="match status" value="1"/>
</dbReference>
<dbReference type="InterPro" id="IPR058792">
    <property type="entry name" value="Beta-barrel_RND_2"/>
</dbReference>
<proteinExistence type="inferred from homology"/>
<dbReference type="Gene3D" id="2.40.50.100">
    <property type="match status" value="2"/>
</dbReference>
<reference evidence="6 7" key="1">
    <citation type="submission" date="2016-09" db="EMBL/GenBank/DDBJ databases">
        <title>Draft genome sequence for the type strain of Vulcanibacillus modesticaldus BR, a strictly anaerobic, moderately thermophilic, and nitrate-reducing bacterium from deep sea-hydrothermal vents of the Mid-Atlantic Ridge.</title>
        <authorList>
            <person name="Abin C.A."/>
            <person name="Hollibaugh J.T."/>
        </authorList>
    </citation>
    <scope>NUCLEOTIDE SEQUENCE [LARGE SCALE GENOMIC DNA]</scope>
    <source>
        <strain evidence="6 7">BR</strain>
    </source>
</reference>
<dbReference type="AlphaFoldDB" id="A0A1D2YVV2"/>
<accession>A0A1D2YVV2</accession>
<gene>
    <name evidence="6" type="ORF">BHF71_01145</name>
</gene>
<sequence length="414" mass="45503">MGKTKIILLIILSTLMIVSLSGCSINKEEEQTQSDEPTPVVIKQVEEKSVQQTKRYIGKVKAVQDIMVLSKIAGTVKEIYVNQGDMVKEGQLLIKLDDKDVTDALHQAEAAYQSALANLVQAKEGRSSRILQAETQLKQAEDAYMQAKKNLERIKELYEAEAIPKTQLEQAQTAYLQAENGLKIAQDTLEKANSDANIDTLESAVEQAKVGVEQARRAVSNTKIVAPITGQIAVLNIEKGEIASPQLPLLQIVNQDQILVGLNVTESSLKNFELGKKLAIYVPAIDEKIEGEVTFIAPAANSQTLTFPIEIKVENLDQRIRSGMFVEVQVTDSEDEKYVVVPTQAVLGTGADTYVFVYLNGKAVKQNVKVKDMTSEETIISEGLNRQDKIIIKGQYGLEDGIIVEVIMEEGKSS</sequence>
<dbReference type="NCBIfam" id="TIGR01730">
    <property type="entry name" value="RND_mfp"/>
    <property type="match status" value="1"/>
</dbReference>
<evidence type="ECO:0000259" key="3">
    <source>
        <dbReference type="Pfam" id="PF25881"/>
    </source>
</evidence>
<organism evidence="6 7">
    <name type="scientific">Vulcanibacillus modesticaldus</name>
    <dbReference type="NCBI Taxonomy" id="337097"/>
    <lineage>
        <taxon>Bacteria</taxon>
        <taxon>Bacillati</taxon>
        <taxon>Bacillota</taxon>
        <taxon>Bacilli</taxon>
        <taxon>Bacillales</taxon>
        <taxon>Bacillaceae</taxon>
        <taxon>Vulcanibacillus</taxon>
    </lineage>
</organism>
<evidence type="ECO:0000259" key="4">
    <source>
        <dbReference type="Pfam" id="PF25954"/>
    </source>
</evidence>
<dbReference type="InterPro" id="IPR006143">
    <property type="entry name" value="RND_pump_MFP"/>
</dbReference>
<evidence type="ECO:0000259" key="5">
    <source>
        <dbReference type="Pfam" id="PF25989"/>
    </source>
</evidence>
<feature type="domain" description="CusB-like beta-barrel" evidence="4">
    <location>
        <begin position="262"/>
        <end position="333"/>
    </location>
</feature>
<dbReference type="STRING" id="337097.BHF71_01145"/>
<dbReference type="PANTHER" id="PTHR30469:SF15">
    <property type="entry name" value="HLYD FAMILY OF SECRETION PROTEINS"/>
    <property type="match status" value="1"/>
</dbReference>
<dbReference type="RefSeq" id="WP_069656298.1">
    <property type="nucleotide sequence ID" value="NZ_MIJF01000013.1"/>
</dbReference>
<comment type="similarity">
    <text evidence="1">Belongs to the membrane fusion protein (MFP) (TC 8.A.1) family.</text>
</comment>
<dbReference type="InterPro" id="IPR058637">
    <property type="entry name" value="YknX-like_C"/>
</dbReference>
<dbReference type="Pfam" id="PF25954">
    <property type="entry name" value="Beta-barrel_RND_2"/>
    <property type="match status" value="1"/>
</dbReference>
<evidence type="ECO:0008006" key="8">
    <source>
        <dbReference type="Google" id="ProtNLM"/>
    </source>
</evidence>
<feature type="domain" description="YbhG-like alpha-helical hairpin" evidence="3">
    <location>
        <begin position="96"/>
        <end position="220"/>
    </location>
</feature>
<dbReference type="PRINTS" id="PR01490">
    <property type="entry name" value="RTXTOXIND"/>
</dbReference>
<feature type="coiled-coil region" evidence="2">
    <location>
        <begin position="130"/>
        <end position="218"/>
    </location>
</feature>
<keyword evidence="7" id="KW-1185">Reference proteome</keyword>
<dbReference type="EMBL" id="MIJF01000013">
    <property type="protein sequence ID" value="OEF99811.1"/>
    <property type="molecule type" value="Genomic_DNA"/>
</dbReference>
<evidence type="ECO:0000256" key="2">
    <source>
        <dbReference type="SAM" id="Coils"/>
    </source>
</evidence>
<dbReference type="PANTHER" id="PTHR30469">
    <property type="entry name" value="MULTIDRUG RESISTANCE PROTEIN MDTA"/>
    <property type="match status" value="1"/>
</dbReference>
<dbReference type="InterPro" id="IPR059052">
    <property type="entry name" value="HH_YbhG-like"/>
</dbReference>
<dbReference type="Pfam" id="PF25989">
    <property type="entry name" value="YknX_C"/>
    <property type="match status" value="1"/>
</dbReference>
<evidence type="ECO:0000313" key="7">
    <source>
        <dbReference type="Proteomes" id="UP000243739"/>
    </source>
</evidence>
<evidence type="ECO:0000313" key="6">
    <source>
        <dbReference type="EMBL" id="OEF99811.1"/>
    </source>
</evidence>
<dbReference type="Gene3D" id="1.10.287.470">
    <property type="entry name" value="Helix hairpin bin"/>
    <property type="match status" value="3"/>
</dbReference>
<keyword evidence="2" id="KW-0175">Coiled coil</keyword>
<comment type="caution">
    <text evidence="6">The sequence shown here is derived from an EMBL/GenBank/DDBJ whole genome shotgun (WGS) entry which is preliminary data.</text>
</comment>
<protein>
    <recommendedName>
        <fullName evidence="8">RND efflux pump membrane fusion protein barrel-sandwich domain-containing protein</fullName>
    </recommendedName>
</protein>
<feature type="domain" description="YknX-like C-terminal permuted SH3-like" evidence="5">
    <location>
        <begin position="339"/>
        <end position="406"/>
    </location>
</feature>
<name>A0A1D2YVV2_9BACI</name>
<dbReference type="Gene3D" id="2.40.420.20">
    <property type="match status" value="1"/>
</dbReference>
<dbReference type="GO" id="GO:0015562">
    <property type="term" value="F:efflux transmembrane transporter activity"/>
    <property type="evidence" value="ECO:0007669"/>
    <property type="project" value="TreeGrafter"/>
</dbReference>
<dbReference type="GO" id="GO:1990281">
    <property type="term" value="C:efflux pump complex"/>
    <property type="evidence" value="ECO:0007669"/>
    <property type="project" value="TreeGrafter"/>
</dbReference>